<comment type="subcellular location">
    <subcellularLocation>
        <location evidence="1">Cell membrane</location>
        <topology evidence="1">Multi-pass membrane protein</topology>
    </subcellularLocation>
</comment>
<evidence type="ECO:0000256" key="1">
    <source>
        <dbReference type="ARBA" id="ARBA00004651"/>
    </source>
</evidence>
<feature type="domain" description="G-protein coupled receptors family 1 profile" evidence="7">
    <location>
        <begin position="38"/>
        <end position="280"/>
    </location>
</feature>
<dbReference type="CDD" id="cd00637">
    <property type="entry name" value="7tm_classA_rhodopsin-like"/>
    <property type="match status" value="1"/>
</dbReference>
<gene>
    <name evidence="8" type="ORF">PLOB_00006779</name>
</gene>
<feature type="transmembrane region" description="Helical" evidence="6">
    <location>
        <begin position="140"/>
        <end position="161"/>
    </location>
</feature>
<keyword evidence="5 6" id="KW-0472">Membrane</keyword>
<feature type="transmembrane region" description="Helical" evidence="6">
    <location>
        <begin position="227"/>
        <end position="248"/>
    </location>
</feature>
<evidence type="ECO:0000313" key="9">
    <source>
        <dbReference type="Proteomes" id="UP001159405"/>
    </source>
</evidence>
<keyword evidence="3 6" id="KW-0812">Transmembrane</keyword>
<dbReference type="InterPro" id="IPR017452">
    <property type="entry name" value="GPCR_Rhodpsn_7TM"/>
</dbReference>
<feature type="transmembrane region" description="Helical" evidence="6">
    <location>
        <begin position="167"/>
        <end position="192"/>
    </location>
</feature>
<keyword evidence="4 6" id="KW-1133">Transmembrane helix</keyword>
<dbReference type="SUPFAM" id="SSF81321">
    <property type="entry name" value="Family A G protein-coupled receptor-like"/>
    <property type="match status" value="1"/>
</dbReference>
<evidence type="ECO:0000256" key="4">
    <source>
        <dbReference type="ARBA" id="ARBA00022989"/>
    </source>
</evidence>
<dbReference type="PANTHER" id="PTHR22750">
    <property type="entry name" value="G-PROTEIN COUPLED RECEPTOR"/>
    <property type="match status" value="1"/>
</dbReference>
<evidence type="ECO:0000313" key="8">
    <source>
        <dbReference type="EMBL" id="CAH3164642.1"/>
    </source>
</evidence>
<dbReference type="Pfam" id="PF00001">
    <property type="entry name" value="7tm_1"/>
    <property type="match status" value="2"/>
</dbReference>
<feature type="transmembrane region" description="Helical" evidence="6">
    <location>
        <begin position="20"/>
        <end position="46"/>
    </location>
</feature>
<keyword evidence="2" id="KW-1003">Cell membrane</keyword>
<evidence type="ECO:0000259" key="7">
    <source>
        <dbReference type="PROSITE" id="PS50262"/>
    </source>
</evidence>
<dbReference type="InterPro" id="IPR000276">
    <property type="entry name" value="GPCR_Rhodpsn"/>
</dbReference>
<comment type="caution">
    <text evidence="8">The sequence shown here is derived from an EMBL/GenBank/DDBJ whole genome shotgun (WGS) entry which is preliminary data.</text>
</comment>
<keyword evidence="9" id="KW-1185">Reference proteome</keyword>
<dbReference type="Proteomes" id="UP001159405">
    <property type="component" value="Unassembled WGS sequence"/>
</dbReference>
<feature type="transmembrane region" description="Helical" evidence="6">
    <location>
        <begin position="58"/>
        <end position="77"/>
    </location>
</feature>
<feature type="transmembrane region" description="Helical" evidence="6">
    <location>
        <begin position="260"/>
        <end position="282"/>
    </location>
</feature>
<sequence length="304" mass="33904">MATFIGDASKDELSKLSPAVIAVHVGLNVFLTIIAILGNSLILVALKKVSSLHTPTKLLFRCLAVCDLFVGLILHPLHVIGFILDYQLRIIGHHLDHATYVLSFVLCGLSIFVSTAISLDRLLALKLRLRYKKVVTLSRIRAAILGFLLLAVSIGLVYVFVDKIYALIITLICVAFSIVISTFSYVTIFRTLRKHQSIMQSRIYQVQPNGGGNPLNIAKYKKTVSSIAWVQLALIACYTPFIVGIVVIKVNNLTGFYSEMFWTFSGTFVYFNSSLNPFLYCWKLREVRQAASAAIRRYICCKSS</sequence>
<evidence type="ECO:0000256" key="6">
    <source>
        <dbReference type="SAM" id="Phobius"/>
    </source>
</evidence>
<dbReference type="Gene3D" id="1.20.1070.10">
    <property type="entry name" value="Rhodopsin 7-helix transmembrane proteins"/>
    <property type="match status" value="1"/>
</dbReference>
<evidence type="ECO:0000256" key="2">
    <source>
        <dbReference type="ARBA" id="ARBA00022475"/>
    </source>
</evidence>
<proteinExistence type="predicted"/>
<dbReference type="PROSITE" id="PS50262">
    <property type="entry name" value="G_PROTEIN_RECEP_F1_2"/>
    <property type="match status" value="1"/>
</dbReference>
<name>A0ABN8QKS2_9CNID</name>
<evidence type="ECO:0000256" key="3">
    <source>
        <dbReference type="ARBA" id="ARBA00022692"/>
    </source>
</evidence>
<dbReference type="EMBL" id="CALNXK010000130">
    <property type="protein sequence ID" value="CAH3164642.1"/>
    <property type="molecule type" value="Genomic_DNA"/>
</dbReference>
<reference evidence="8 9" key="1">
    <citation type="submission" date="2022-05" db="EMBL/GenBank/DDBJ databases">
        <authorList>
            <consortium name="Genoscope - CEA"/>
            <person name="William W."/>
        </authorList>
    </citation>
    <scope>NUCLEOTIDE SEQUENCE [LARGE SCALE GENOMIC DNA]</scope>
</reference>
<evidence type="ECO:0000256" key="5">
    <source>
        <dbReference type="ARBA" id="ARBA00023136"/>
    </source>
</evidence>
<organism evidence="8 9">
    <name type="scientific">Porites lobata</name>
    <dbReference type="NCBI Taxonomy" id="104759"/>
    <lineage>
        <taxon>Eukaryota</taxon>
        <taxon>Metazoa</taxon>
        <taxon>Cnidaria</taxon>
        <taxon>Anthozoa</taxon>
        <taxon>Hexacorallia</taxon>
        <taxon>Scleractinia</taxon>
        <taxon>Fungiina</taxon>
        <taxon>Poritidae</taxon>
        <taxon>Porites</taxon>
    </lineage>
</organism>
<accession>A0ABN8QKS2</accession>
<protein>
    <recommendedName>
        <fullName evidence="7">G-protein coupled receptors family 1 profile domain-containing protein</fullName>
    </recommendedName>
</protein>
<dbReference type="PRINTS" id="PR00237">
    <property type="entry name" value="GPCRRHODOPSN"/>
</dbReference>
<feature type="transmembrane region" description="Helical" evidence="6">
    <location>
        <begin position="97"/>
        <end position="119"/>
    </location>
</feature>